<dbReference type="InterPro" id="IPR036852">
    <property type="entry name" value="Peptidase_S8/S53_dom_sf"/>
</dbReference>
<dbReference type="EC" id="3.4.14.10" evidence="5"/>
<dbReference type="Pfam" id="PF09286">
    <property type="entry name" value="Pro-kuma_activ"/>
    <property type="match status" value="1"/>
</dbReference>
<dbReference type="EMBL" id="JARJCW010000028">
    <property type="protein sequence ID" value="KAJ7210567.1"/>
    <property type="molecule type" value="Genomic_DNA"/>
</dbReference>
<dbReference type="InterPro" id="IPR000209">
    <property type="entry name" value="Peptidase_S8/S53_dom"/>
</dbReference>
<organism evidence="15 16">
    <name type="scientific">Mycena pura</name>
    <dbReference type="NCBI Taxonomy" id="153505"/>
    <lineage>
        <taxon>Eukaryota</taxon>
        <taxon>Fungi</taxon>
        <taxon>Dikarya</taxon>
        <taxon>Basidiomycota</taxon>
        <taxon>Agaricomycotina</taxon>
        <taxon>Agaricomycetes</taxon>
        <taxon>Agaricomycetidae</taxon>
        <taxon>Agaricales</taxon>
        <taxon>Marasmiineae</taxon>
        <taxon>Mycenaceae</taxon>
        <taxon>Mycena</taxon>
    </lineage>
</organism>
<dbReference type="Proteomes" id="UP001219525">
    <property type="component" value="Unassembled WGS sequence"/>
</dbReference>
<evidence type="ECO:0000313" key="16">
    <source>
        <dbReference type="Proteomes" id="UP001219525"/>
    </source>
</evidence>
<dbReference type="InterPro" id="IPR030400">
    <property type="entry name" value="Sedolisin_dom"/>
</dbReference>
<dbReference type="PANTHER" id="PTHR14218">
    <property type="entry name" value="PROTEASE S8 TRIPEPTIDYL PEPTIDASE I CLN2"/>
    <property type="match status" value="1"/>
</dbReference>
<keyword evidence="9" id="KW-0720">Serine protease</keyword>
<keyword evidence="13" id="KW-0732">Signal</keyword>
<evidence type="ECO:0000256" key="12">
    <source>
        <dbReference type="PROSITE-ProRule" id="PRU01032"/>
    </source>
</evidence>
<feature type="domain" description="Peptidase S53" evidence="14">
    <location>
        <begin position="202"/>
        <end position="542"/>
    </location>
</feature>
<evidence type="ECO:0000256" key="11">
    <source>
        <dbReference type="ARBA" id="ARBA00023145"/>
    </source>
</evidence>
<dbReference type="CDD" id="cd04056">
    <property type="entry name" value="Peptidases_S53"/>
    <property type="match status" value="1"/>
</dbReference>
<dbReference type="Gene3D" id="3.40.50.200">
    <property type="entry name" value="Peptidase S8/S53 domain"/>
    <property type="match status" value="1"/>
</dbReference>
<reference evidence="15" key="1">
    <citation type="submission" date="2023-03" db="EMBL/GenBank/DDBJ databases">
        <title>Massive genome expansion in bonnet fungi (Mycena s.s.) driven by repeated elements and novel gene families across ecological guilds.</title>
        <authorList>
            <consortium name="Lawrence Berkeley National Laboratory"/>
            <person name="Harder C.B."/>
            <person name="Miyauchi S."/>
            <person name="Viragh M."/>
            <person name="Kuo A."/>
            <person name="Thoen E."/>
            <person name="Andreopoulos B."/>
            <person name="Lu D."/>
            <person name="Skrede I."/>
            <person name="Drula E."/>
            <person name="Henrissat B."/>
            <person name="Morin E."/>
            <person name="Kohler A."/>
            <person name="Barry K."/>
            <person name="LaButti K."/>
            <person name="Morin E."/>
            <person name="Salamov A."/>
            <person name="Lipzen A."/>
            <person name="Mereny Z."/>
            <person name="Hegedus B."/>
            <person name="Baldrian P."/>
            <person name="Stursova M."/>
            <person name="Weitz H."/>
            <person name="Taylor A."/>
            <person name="Grigoriev I.V."/>
            <person name="Nagy L.G."/>
            <person name="Martin F."/>
            <person name="Kauserud H."/>
        </authorList>
    </citation>
    <scope>NUCLEOTIDE SEQUENCE</scope>
    <source>
        <strain evidence="15">9144</strain>
    </source>
</reference>
<keyword evidence="6" id="KW-0645">Protease</keyword>
<keyword evidence="8" id="KW-0378">Hydrolase</keyword>
<feature type="signal peptide" evidence="13">
    <location>
        <begin position="1"/>
        <end position="17"/>
    </location>
</feature>
<evidence type="ECO:0000259" key="14">
    <source>
        <dbReference type="PROSITE" id="PS51695"/>
    </source>
</evidence>
<accession>A0AAD6VIK8</accession>
<comment type="catalytic activity">
    <reaction evidence="1">
        <text>Release of an N-terminal tripeptide from a polypeptide.</text>
        <dbReference type="EC" id="3.4.14.10"/>
    </reaction>
</comment>
<evidence type="ECO:0000256" key="9">
    <source>
        <dbReference type="ARBA" id="ARBA00022825"/>
    </source>
</evidence>
<dbReference type="SUPFAM" id="SSF52743">
    <property type="entry name" value="Subtilisin-like"/>
    <property type="match status" value="1"/>
</dbReference>
<dbReference type="GO" id="GO:0006508">
    <property type="term" value="P:proteolysis"/>
    <property type="evidence" value="ECO:0007669"/>
    <property type="project" value="UniProtKB-KW"/>
</dbReference>
<evidence type="ECO:0000256" key="13">
    <source>
        <dbReference type="SAM" id="SignalP"/>
    </source>
</evidence>
<keyword evidence="7" id="KW-0479">Metal-binding</keyword>
<dbReference type="AlphaFoldDB" id="A0AAD6VIK8"/>
<dbReference type="SUPFAM" id="SSF54897">
    <property type="entry name" value="Protease propeptides/inhibitors"/>
    <property type="match status" value="1"/>
</dbReference>
<feature type="chain" id="PRO_5042217035" description="tripeptidyl-peptidase II" evidence="13">
    <location>
        <begin position="18"/>
        <end position="542"/>
    </location>
</feature>
<keyword evidence="10" id="KW-0106">Calcium</keyword>
<dbReference type="InterPro" id="IPR050819">
    <property type="entry name" value="Tripeptidyl-peptidase_I"/>
</dbReference>
<keyword evidence="11" id="KW-0865">Zymogen</keyword>
<evidence type="ECO:0000256" key="3">
    <source>
        <dbReference type="ARBA" id="ARBA00002451"/>
    </source>
</evidence>
<evidence type="ECO:0000313" key="15">
    <source>
        <dbReference type="EMBL" id="KAJ7210567.1"/>
    </source>
</evidence>
<evidence type="ECO:0000256" key="5">
    <source>
        <dbReference type="ARBA" id="ARBA00012462"/>
    </source>
</evidence>
<evidence type="ECO:0000256" key="8">
    <source>
        <dbReference type="ARBA" id="ARBA00022801"/>
    </source>
</evidence>
<dbReference type="CDD" id="cd11377">
    <property type="entry name" value="Pro-peptidase_S53"/>
    <property type="match status" value="1"/>
</dbReference>
<comment type="caution">
    <text evidence="12">Lacks conserved residue(s) required for the propagation of feature annotation.</text>
</comment>
<dbReference type="PROSITE" id="PS51695">
    <property type="entry name" value="SEDOLISIN"/>
    <property type="match status" value="1"/>
</dbReference>
<dbReference type="GO" id="GO:0008240">
    <property type="term" value="F:tripeptidyl-peptidase activity"/>
    <property type="evidence" value="ECO:0007669"/>
    <property type="project" value="UniProtKB-EC"/>
</dbReference>
<comment type="function">
    <text evidence="3">Secreted tripeptidyl-peptidase which degrades proteins at acidic pHs and is involved in virulence.</text>
</comment>
<sequence length="542" mass="56378">MVATTLFWSSLFSLAVAFPVSKPRVLHGARSSAPQGFSSLGNAPASQTLKLRVALTSNDISGLEQALLDVSTPSSPNYGNHLSREQVKAFMAPSDEALTAVQNWFLANNVTASSEGVGDWLTITLPVEKANSMLSANYETFLHADSGKTYARSLTYSLPAHVAPHIDVIHPTTTFNNPRTRRSVLSLPHSKRASSNDSCADTVTPACLQTLYGIPATPASNSSNNSIAVAGFIEQFAQKKDLKSFLATFRPDVSSSNTFALDTLDDGENPQDAQDAGVEALDIQYTVGLATQVPITFVSVGEDSDSDLGGFLDIVNFFAAGDTVPPVMTTSYGENEGDLTPALAIKLCNAYMALGARGTSVLFASGDGGVEGGHGQNCTTFQPAFPASCPYLTAVGSVHGTSPEIASTFSSGGFSNTFTAPDYQTDAVAMYLDHLGDTNQGLFNTSGRGFPDVSAQGENVQIVSGGQIGGVDGTSCSSPIFASVIGLLNDQLMAAGKPPLGFLNPFLYANAAAFNDVTEGSNPGCGGLGTPNFDKLKAAAGL</sequence>
<comment type="cofactor">
    <cofactor evidence="2">
        <name>Ca(2+)</name>
        <dbReference type="ChEBI" id="CHEBI:29108"/>
    </cofactor>
</comment>
<evidence type="ECO:0000256" key="1">
    <source>
        <dbReference type="ARBA" id="ARBA00001910"/>
    </source>
</evidence>
<evidence type="ECO:0000256" key="10">
    <source>
        <dbReference type="ARBA" id="ARBA00022837"/>
    </source>
</evidence>
<dbReference type="Pfam" id="PF00082">
    <property type="entry name" value="Peptidase_S8"/>
    <property type="match status" value="1"/>
</dbReference>
<evidence type="ECO:0000256" key="4">
    <source>
        <dbReference type="ARBA" id="ARBA00004239"/>
    </source>
</evidence>
<gene>
    <name evidence="15" type="ORF">GGX14DRAFT_451193</name>
</gene>
<dbReference type="GO" id="GO:0004252">
    <property type="term" value="F:serine-type endopeptidase activity"/>
    <property type="evidence" value="ECO:0007669"/>
    <property type="project" value="InterPro"/>
</dbReference>
<dbReference type="InterPro" id="IPR015366">
    <property type="entry name" value="S53_propep"/>
</dbReference>
<comment type="subcellular location">
    <subcellularLocation>
        <location evidence="4">Secreted</location>
        <location evidence="4">Extracellular space</location>
    </subcellularLocation>
</comment>
<dbReference type="GO" id="GO:0046872">
    <property type="term" value="F:metal ion binding"/>
    <property type="evidence" value="ECO:0007669"/>
    <property type="project" value="UniProtKB-KW"/>
</dbReference>
<evidence type="ECO:0000256" key="6">
    <source>
        <dbReference type="ARBA" id="ARBA00022670"/>
    </source>
</evidence>
<evidence type="ECO:0000256" key="2">
    <source>
        <dbReference type="ARBA" id="ARBA00001913"/>
    </source>
</evidence>
<protein>
    <recommendedName>
        <fullName evidence="5">tripeptidyl-peptidase II</fullName>
        <ecNumber evidence="5">3.4.14.10</ecNumber>
    </recommendedName>
</protein>
<name>A0AAD6VIK8_9AGAR</name>
<proteinExistence type="predicted"/>
<keyword evidence="16" id="KW-1185">Reference proteome</keyword>
<dbReference type="SMART" id="SM00944">
    <property type="entry name" value="Pro-kuma_activ"/>
    <property type="match status" value="1"/>
</dbReference>
<evidence type="ECO:0000256" key="7">
    <source>
        <dbReference type="ARBA" id="ARBA00022723"/>
    </source>
</evidence>
<dbReference type="PANTHER" id="PTHR14218:SF15">
    <property type="entry name" value="TRIPEPTIDYL-PEPTIDASE 1"/>
    <property type="match status" value="1"/>
</dbReference>
<dbReference type="GO" id="GO:0005576">
    <property type="term" value="C:extracellular region"/>
    <property type="evidence" value="ECO:0007669"/>
    <property type="project" value="UniProtKB-SubCell"/>
</dbReference>
<comment type="caution">
    <text evidence="15">The sequence shown here is derived from an EMBL/GenBank/DDBJ whole genome shotgun (WGS) entry which is preliminary data.</text>
</comment>